<protein>
    <submittedName>
        <fullName evidence="2">Uncharacterized protein</fullName>
    </submittedName>
</protein>
<evidence type="ECO:0000256" key="1">
    <source>
        <dbReference type="SAM" id="MobiDB-lite"/>
    </source>
</evidence>
<accession>A0AAE1TME7</accession>
<gene>
    <name evidence="2" type="ORF">Pmani_036719</name>
</gene>
<dbReference type="AlphaFoldDB" id="A0AAE1TME7"/>
<feature type="compositionally biased region" description="Basic residues" evidence="1">
    <location>
        <begin position="134"/>
        <end position="148"/>
    </location>
</feature>
<proteinExistence type="predicted"/>
<keyword evidence="3" id="KW-1185">Reference proteome</keyword>
<evidence type="ECO:0000313" key="3">
    <source>
        <dbReference type="Proteomes" id="UP001292094"/>
    </source>
</evidence>
<dbReference type="EMBL" id="JAWZYT010005499">
    <property type="protein sequence ID" value="KAK4290376.1"/>
    <property type="molecule type" value="Genomic_DNA"/>
</dbReference>
<comment type="caution">
    <text evidence="2">The sequence shown here is derived from an EMBL/GenBank/DDBJ whole genome shotgun (WGS) entry which is preliminary data.</text>
</comment>
<organism evidence="2 3">
    <name type="scientific">Petrolisthes manimaculis</name>
    <dbReference type="NCBI Taxonomy" id="1843537"/>
    <lineage>
        <taxon>Eukaryota</taxon>
        <taxon>Metazoa</taxon>
        <taxon>Ecdysozoa</taxon>
        <taxon>Arthropoda</taxon>
        <taxon>Crustacea</taxon>
        <taxon>Multicrustacea</taxon>
        <taxon>Malacostraca</taxon>
        <taxon>Eumalacostraca</taxon>
        <taxon>Eucarida</taxon>
        <taxon>Decapoda</taxon>
        <taxon>Pleocyemata</taxon>
        <taxon>Anomura</taxon>
        <taxon>Galatheoidea</taxon>
        <taxon>Porcellanidae</taxon>
        <taxon>Petrolisthes</taxon>
    </lineage>
</organism>
<feature type="region of interest" description="Disordered" evidence="1">
    <location>
        <begin position="35"/>
        <end position="156"/>
    </location>
</feature>
<reference evidence="2" key="1">
    <citation type="submission" date="2023-11" db="EMBL/GenBank/DDBJ databases">
        <title>Genome assemblies of two species of porcelain crab, Petrolisthes cinctipes and Petrolisthes manimaculis (Anomura: Porcellanidae).</title>
        <authorList>
            <person name="Angst P."/>
        </authorList>
    </citation>
    <scope>NUCLEOTIDE SEQUENCE</scope>
    <source>
        <strain evidence="2">PB745_02</strain>
        <tissue evidence="2">Gill</tissue>
    </source>
</reference>
<evidence type="ECO:0000313" key="2">
    <source>
        <dbReference type="EMBL" id="KAK4290376.1"/>
    </source>
</evidence>
<dbReference type="Proteomes" id="UP001292094">
    <property type="component" value="Unassembled WGS sequence"/>
</dbReference>
<sequence>MICMLCLEELGENEAAATHHCNLIGLRDSHYEDTCTASPSGKNTGNEREKVIDGESPVGAKHSPKTASSHCPQRAKLPRPPPNCPHHQKKTTVLTRRKPLSSPEENHYHQKKTTVLTLRRKPLSLPSEENHCPYHQKKTTVLTLRRKPLSSPSEEN</sequence>
<name>A0AAE1TME7_9EUCA</name>
<feature type="compositionally biased region" description="Polar residues" evidence="1">
    <location>
        <begin position="35"/>
        <end position="44"/>
    </location>
</feature>
<feature type="compositionally biased region" description="Basic residues" evidence="1">
    <location>
        <begin position="86"/>
        <end position="99"/>
    </location>
</feature>